<dbReference type="EMBL" id="JAGDYM010000020">
    <property type="protein sequence ID" value="MBO1903233.1"/>
    <property type="molecule type" value="Genomic_DNA"/>
</dbReference>
<keyword evidence="10" id="KW-1185">Reference proteome</keyword>
<dbReference type="InterPro" id="IPR042213">
    <property type="entry name" value="NBD_C_sf"/>
</dbReference>
<dbReference type="InterPro" id="IPR010737">
    <property type="entry name" value="4-carb_acid_sugar_kinase_N"/>
</dbReference>
<keyword evidence="3" id="KW-0547">Nucleotide-binding</keyword>
<keyword evidence="4 9" id="KW-0418">Kinase</keyword>
<dbReference type="AlphaFoldDB" id="A0A939MM14"/>
<reference evidence="9" key="1">
    <citation type="submission" date="2021-03" db="EMBL/GenBank/DDBJ databases">
        <title>Leucobacter chromiisoli sp. nov., isolated from chromium-containing soil of chemical plant.</title>
        <authorList>
            <person name="Xu Z."/>
        </authorList>
    </citation>
    <scope>NUCLEOTIDE SEQUENCE</scope>
    <source>
        <strain evidence="9">S27</strain>
    </source>
</reference>
<evidence type="ECO:0000259" key="7">
    <source>
        <dbReference type="Pfam" id="PF07005"/>
    </source>
</evidence>
<evidence type="ECO:0000256" key="4">
    <source>
        <dbReference type="ARBA" id="ARBA00022777"/>
    </source>
</evidence>
<evidence type="ECO:0000256" key="2">
    <source>
        <dbReference type="ARBA" id="ARBA00022679"/>
    </source>
</evidence>
<evidence type="ECO:0000313" key="10">
    <source>
        <dbReference type="Proteomes" id="UP000664382"/>
    </source>
</evidence>
<keyword evidence="6" id="KW-0119">Carbohydrate metabolism</keyword>
<evidence type="ECO:0000256" key="6">
    <source>
        <dbReference type="ARBA" id="ARBA00023277"/>
    </source>
</evidence>
<gene>
    <name evidence="9" type="ORF">J4H92_14910</name>
</gene>
<comment type="caution">
    <text evidence="9">The sequence shown here is derived from an EMBL/GenBank/DDBJ whole genome shotgun (WGS) entry which is preliminary data.</text>
</comment>
<evidence type="ECO:0000259" key="8">
    <source>
        <dbReference type="Pfam" id="PF17042"/>
    </source>
</evidence>
<sequence length="432" mass="46001">MFYGDDFTGSADLVMQYQRYGFAGLIFLGEPDVDKLRDAAERYPVVGIAGVTRAMPPEQIERTIAPALRAFHDLDPDFVQYKVCSTADSSPTIGSFEPAVRLGRELWGARPVPVLVAQPALGRYTAFSNHFAVDRGVVYRLDRQPVMSNHPTTPMREADLRVHIGEQVEAPLGAVTLEDLRGPDRGMSRYDTAASEGLPAVVIDGMTTEDLRRAGELVLSSAAGGTAFAIGSGGLSTGIAAALGATPSTTIQTIPPAKSPMLAVSGSCSPLTSDQIDRAVRDGWVGVPLDSTVDATLWESELEHAKRHALEALLSGRSAIVYTCGEGRTREARPVSVTKVAAALARVVRFAREERALDRVLIVGGDTSGHVVTELGAHAIVSRGVVGEYTLLFELMSDDPAVDGLEAVLKGGQVGGEDFFELVRTGEGQLTR</sequence>
<keyword evidence="2" id="KW-0808">Transferase</keyword>
<proteinExistence type="inferred from homology"/>
<organism evidence="9 10">
    <name type="scientific">Leucobacter weissii</name>
    <dbReference type="NCBI Taxonomy" id="1983706"/>
    <lineage>
        <taxon>Bacteria</taxon>
        <taxon>Bacillati</taxon>
        <taxon>Actinomycetota</taxon>
        <taxon>Actinomycetes</taxon>
        <taxon>Micrococcales</taxon>
        <taxon>Microbacteriaceae</taxon>
        <taxon>Leucobacter</taxon>
    </lineage>
</organism>
<dbReference type="GO" id="GO:0016301">
    <property type="term" value="F:kinase activity"/>
    <property type="evidence" value="ECO:0007669"/>
    <property type="project" value="UniProtKB-KW"/>
</dbReference>
<dbReference type="Pfam" id="PF17042">
    <property type="entry name" value="NBD_C"/>
    <property type="match status" value="1"/>
</dbReference>
<dbReference type="GO" id="GO:0005524">
    <property type="term" value="F:ATP binding"/>
    <property type="evidence" value="ECO:0007669"/>
    <property type="project" value="UniProtKB-KW"/>
</dbReference>
<dbReference type="Gene3D" id="3.40.980.20">
    <property type="entry name" value="Four-carbon acid sugar kinase, nucleotide binding domain"/>
    <property type="match status" value="1"/>
</dbReference>
<feature type="domain" description="Four-carbon acid sugar kinase nucleotide binding" evidence="8">
    <location>
        <begin position="262"/>
        <end position="420"/>
    </location>
</feature>
<dbReference type="Pfam" id="PF07005">
    <property type="entry name" value="SBD_N"/>
    <property type="match status" value="1"/>
</dbReference>
<dbReference type="Gene3D" id="3.40.50.10840">
    <property type="entry name" value="Putative sugar-binding, N-terminal domain"/>
    <property type="match status" value="1"/>
</dbReference>
<dbReference type="RefSeq" id="WP_208098966.1">
    <property type="nucleotide sequence ID" value="NZ_JAGDYM010000020.1"/>
</dbReference>
<dbReference type="InterPro" id="IPR037051">
    <property type="entry name" value="4-carb_acid_sugar_kinase_N_sf"/>
</dbReference>
<dbReference type="InterPro" id="IPR031475">
    <property type="entry name" value="NBD_C"/>
</dbReference>
<dbReference type="SUPFAM" id="SSF142764">
    <property type="entry name" value="YgbK-like"/>
    <property type="match status" value="1"/>
</dbReference>
<dbReference type="Proteomes" id="UP000664382">
    <property type="component" value="Unassembled WGS sequence"/>
</dbReference>
<evidence type="ECO:0000313" key="9">
    <source>
        <dbReference type="EMBL" id="MBO1903233.1"/>
    </source>
</evidence>
<feature type="domain" description="Four-carbon acid sugar kinase N-terminal" evidence="7">
    <location>
        <begin position="2"/>
        <end position="237"/>
    </location>
</feature>
<evidence type="ECO:0000256" key="3">
    <source>
        <dbReference type="ARBA" id="ARBA00022741"/>
    </source>
</evidence>
<evidence type="ECO:0000256" key="5">
    <source>
        <dbReference type="ARBA" id="ARBA00022840"/>
    </source>
</evidence>
<keyword evidence="5" id="KW-0067">ATP-binding</keyword>
<accession>A0A939MM14</accession>
<protein>
    <submittedName>
        <fullName evidence="9">Four-carbon acid sugar kinase family protein</fullName>
    </submittedName>
</protein>
<comment type="similarity">
    <text evidence="1">Belongs to the four-carbon acid sugar kinase family.</text>
</comment>
<evidence type="ECO:0000256" key="1">
    <source>
        <dbReference type="ARBA" id="ARBA00005715"/>
    </source>
</evidence>
<name>A0A939MM14_9MICO</name>